<comment type="cofactor">
    <cofactor evidence="1">
        <name>Mg(2+)</name>
        <dbReference type="ChEBI" id="CHEBI:18420"/>
    </cofactor>
</comment>
<dbReference type="InterPro" id="IPR000086">
    <property type="entry name" value="NUDIX_hydrolase_dom"/>
</dbReference>
<dbReference type="SUPFAM" id="SSF55811">
    <property type="entry name" value="Nudix"/>
    <property type="match status" value="1"/>
</dbReference>
<keyword evidence="2" id="KW-0479">Metal-binding</keyword>
<proteinExistence type="predicted"/>
<evidence type="ECO:0000313" key="6">
    <source>
        <dbReference type="EMBL" id="MDU9005170.1"/>
    </source>
</evidence>
<dbReference type="Proteomes" id="UP001255416">
    <property type="component" value="Unassembled WGS sequence"/>
</dbReference>
<dbReference type="EMBL" id="JASMWN010000012">
    <property type="protein sequence ID" value="MDU9005170.1"/>
    <property type="molecule type" value="Genomic_DNA"/>
</dbReference>
<gene>
    <name evidence="6" type="ORF">QO231_15085</name>
</gene>
<evidence type="ECO:0000256" key="2">
    <source>
        <dbReference type="ARBA" id="ARBA00022723"/>
    </source>
</evidence>
<dbReference type="Gene3D" id="3.90.79.10">
    <property type="entry name" value="Nucleoside Triphosphate Pyrophosphohydrolase"/>
    <property type="match status" value="1"/>
</dbReference>
<keyword evidence="7" id="KW-1185">Reference proteome</keyword>
<dbReference type="CDD" id="cd04666">
    <property type="entry name" value="NUDIX_DIPP2_like_Nudt4"/>
    <property type="match status" value="1"/>
</dbReference>
<evidence type="ECO:0000256" key="3">
    <source>
        <dbReference type="ARBA" id="ARBA00022801"/>
    </source>
</evidence>
<dbReference type="PANTHER" id="PTHR12629:SF0">
    <property type="entry name" value="DIPHOSPHOINOSITOL-POLYPHOSPHATE DIPHOSPHATASE"/>
    <property type="match status" value="1"/>
</dbReference>
<keyword evidence="3 6" id="KW-0378">Hydrolase</keyword>
<protein>
    <submittedName>
        <fullName evidence="6">NUDIX hydrolase</fullName>
    </submittedName>
</protein>
<dbReference type="GO" id="GO:0016787">
    <property type="term" value="F:hydrolase activity"/>
    <property type="evidence" value="ECO:0007669"/>
    <property type="project" value="UniProtKB-KW"/>
</dbReference>
<reference evidence="7" key="1">
    <citation type="submission" date="2023-05" db="EMBL/GenBank/DDBJ databases">
        <title>Sedimentitalea sp. nov. JM2-8.</title>
        <authorList>
            <person name="Huang J."/>
        </authorList>
    </citation>
    <scope>NUCLEOTIDE SEQUENCE [LARGE SCALE GENOMIC DNA]</scope>
    <source>
        <strain evidence="7">KHS03</strain>
    </source>
</reference>
<evidence type="ECO:0000256" key="4">
    <source>
        <dbReference type="ARBA" id="ARBA00022842"/>
    </source>
</evidence>
<name>A0ABU3VGQ6_9RHOB</name>
<evidence type="ECO:0000313" key="7">
    <source>
        <dbReference type="Proteomes" id="UP001255416"/>
    </source>
</evidence>
<sequence length="160" mass="18148">MISTFHSFWEFFPGPLLQRPKRLQIAALCHRGDGADRKYLLITSRDTGRWIIPKGWPIRGLKSNETALREAWEEAGVTGSKAADEPVGVYTYDKRHATGWATPVETLVYSVSVGELLDEFPESNERTRMWVDAGTAAEMVNEEELKQIFRRHQAISPSQS</sequence>
<evidence type="ECO:0000259" key="5">
    <source>
        <dbReference type="PROSITE" id="PS51462"/>
    </source>
</evidence>
<keyword evidence="4" id="KW-0460">Magnesium</keyword>
<dbReference type="PANTHER" id="PTHR12629">
    <property type="entry name" value="DIPHOSPHOINOSITOL POLYPHOSPHATE PHOSPHOHYDROLASE"/>
    <property type="match status" value="1"/>
</dbReference>
<organism evidence="6 7">
    <name type="scientific">Sedimentitalea todarodis</name>
    <dbReference type="NCBI Taxonomy" id="1631240"/>
    <lineage>
        <taxon>Bacteria</taxon>
        <taxon>Pseudomonadati</taxon>
        <taxon>Pseudomonadota</taxon>
        <taxon>Alphaproteobacteria</taxon>
        <taxon>Rhodobacterales</taxon>
        <taxon>Paracoccaceae</taxon>
        <taxon>Sedimentitalea</taxon>
    </lineage>
</organism>
<dbReference type="InterPro" id="IPR015797">
    <property type="entry name" value="NUDIX_hydrolase-like_dom_sf"/>
</dbReference>
<dbReference type="PROSITE" id="PS51462">
    <property type="entry name" value="NUDIX"/>
    <property type="match status" value="1"/>
</dbReference>
<evidence type="ECO:0000256" key="1">
    <source>
        <dbReference type="ARBA" id="ARBA00001946"/>
    </source>
</evidence>
<dbReference type="InterPro" id="IPR047198">
    <property type="entry name" value="DDP-like_NUDIX"/>
</dbReference>
<comment type="caution">
    <text evidence="6">The sequence shown here is derived from an EMBL/GenBank/DDBJ whole genome shotgun (WGS) entry which is preliminary data.</text>
</comment>
<accession>A0ABU3VGQ6</accession>
<dbReference type="RefSeq" id="WP_316778031.1">
    <property type="nucleotide sequence ID" value="NZ_JASMWN010000012.1"/>
</dbReference>
<feature type="domain" description="Nudix hydrolase" evidence="5">
    <location>
        <begin position="20"/>
        <end position="153"/>
    </location>
</feature>
<dbReference type="Pfam" id="PF00293">
    <property type="entry name" value="NUDIX"/>
    <property type="match status" value="1"/>
</dbReference>